<dbReference type="SUPFAM" id="SSF53697">
    <property type="entry name" value="SIS domain"/>
    <property type="match status" value="1"/>
</dbReference>
<dbReference type="STRING" id="517418.Ctha_2473"/>
<dbReference type="RefSeq" id="WP_012501004.1">
    <property type="nucleotide sequence ID" value="NC_011026.1"/>
</dbReference>
<reference evidence="4 5" key="1">
    <citation type="submission" date="2008-06" db="EMBL/GenBank/DDBJ databases">
        <title>Complete sequence of Chloroherpeton thalassium ATCC 35110.</title>
        <authorList>
            <consortium name="US DOE Joint Genome Institute"/>
            <person name="Lucas S."/>
            <person name="Copeland A."/>
            <person name="Lapidus A."/>
            <person name="Glavina del Rio T."/>
            <person name="Dalin E."/>
            <person name="Tice H."/>
            <person name="Bruce D."/>
            <person name="Goodwin L."/>
            <person name="Pitluck S."/>
            <person name="Schmutz J."/>
            <person name="Larimer F."/>
            <person name="Land M."/>
            <person name="Hauser L."/>
            <person name="Kyrpides N."/>
            <person name="Mikhailova N."/>
            <person name="Liu Z."/>
            <person name="Li T."/>
            <person name="Zhao F."/>
            <person name="Overmann J."/>
            <person name="Bryant D.A."/>
            <person name="Richardson P."/>
        </authorList>
    </citation>
    <scope>NUCLEOTIDE SEQUENCE [LARGE SCALE GENOMIC DNA]</scope>
    <source>
        <strain evidence="5">ATCC 35110 / GB-78</strain>
    </source>
</reference>
<evidence type="ECO:0000313" key="5">
    <source>
        <dbReference type="Proteomes" id="UP000001208"/>
    </source>
</evidence>
<dbReference type="CDD" id="cd05637">
    <property type="entry name" value="SIS_PGI_PMI_2"/>
    <property type="match status" value="1"/>
</dbReference>
<name>B3QXK7_CHLT3</name>
<dbReference type="Pfam" id="PF01380">
    <property type="entry name" value="SIS"/>
    <property type="match status" value="1"/>
</dbReference>
<dbReference type="InterPro" id="IPR001347">
    <property type="entry name" value="SIS_dom"/>
</dbReference>
<dbReference type="PROSITE" id="PS51464">
    <property type="entry name" value="SIS"/>
    <property type="match status" value="1"/>
</dbReference>
<evidence type="ECO:0000256" key="2">
    <source>
        <dbReference type="ARBA" id="ARBA00023235"/>
    </source>
</evidence>
<proteinExistence type="inferred from homology"/>
<dbReference type="NCBIfam" id="NF006423">
    <property type="entry name" value="PRK08674.1-2"/>
    <property type="match status" value="1"/>
</dbReference>
<dbReference type="EMBL" id="CP001100">
    <property type="protein sequence ID" value="ACF14922.1"/>
    <property type="molecule type" value="Genomic_DNA"/>
</dbReference>
<dbReference type="Proteomes" id="UP000001208">
    <property type="component" value="Chromosome"/>
</dbReference>
<dbReference type="GO" id="GO:0005975">
    <property type="term" value="P:carbohydrate metabolic process"/>
    <property type="evidence" value="ECO:0007669"/>
    <property type="project" value="InterPro"/>
</dbReference>
<dbReference type="GO" id="GO:0004476">
    <property type="term" value="F:mannose-6-phosphate isomerase activity"/>
    <property type="evidence" value="ECO:0007669"/>
    <property type="project" value="InterPro"/>
</dbReference>
<dbReference type="Gene3D" id="3.40.50.10490">
    <property type="entry name" value="Glucose-6-phosphate isomerase like protein, domain 1"/>
    <property type="match status" value="2"/>
</dbReference>
<dbReference type="NCBIfam" id="TIGR02128">
    <property type="entry name" value="G6PI_arch"/>
    <property type="match status" value="1"/>
</dbReference>
<dbReference type="Pfam" id="PF10432">
    <property type="entry name" value="bact-PGI_C"/>
    <property type="match status" value="1"/>
</dbReference>
<dbReference type="OrthoDB" id="9771734at2"/>
<dbReference type="KEGG" id="cts:Ctha_2473"/>
<keyword evidence="5" id="KW-1185">Reference proteome</keyword>
<feature type="domain" description="SIS" evidence="3">
    <location>
        <begin position="40"/>
        <end position="181"/>
    </location>
</feature>
<evidence type="ECO:0000259" key="3">
    <source>
        <dbReference type="PROSITE" id="PS51464"/>
    </source>
</evidence>
<dbReference type="GO" id="GO:0004347">
    <property type="term" value="F:glucose-6-phosphate isomerase activity"/>
    <property type="evidence" value="ECO:0007669"/>
    <property type="project" value="InterPro"/>
</dbReference>
<evidence type="ECO:0000256" key="1">
    <source>
        <dbReference type="ARBA" id="ARBA00010523"/>
    </source>
</evidence>
<keyword evidence="2 4" id="KW-0413">Isomerase</keyword>
<gene>
    <name evidence="4" type="ordered locus">Ctha_2473</name>
</gene>
<dbReference type="eggNOG" id="COG2222">
    <property type="taxonomic scope" value="Bacteria"/>
</dbReference>
<dbReference type="GO" id="GO:1901135">
    <property type="term" value="P:carbohydrate derivative metabolic process"/>
    <property type="evidence" value="ECO:0007669"/>
    <property type="project" value="InterPro"/>
</dbReference>
<dbReference type="HOGENOM" id="CLU_059687_0_0_10"/>
<accession>B3QXK7</accession>
<sequence>MSSQTVTEELISQIDSQDMRAKILNLYSQFETEFEVLNSSATLPDDIQNIVITGLGGSAIGGDLIRTYLSKELSIPVFINRNYFLPGFVSEKTLVIACSYSGNTEETISAYNDALFRNASIVCITSGGEIESKAKKNKQFVVKLPGGFPPRAAIGYSFKALIIVFEKFGFIESKAGDTAETADLLKKESERLSKVEDLDNQAIQLAAKTVGKLPLIYTADDFTSIVGVRWKGQICENAKILAYANVLPELNHNELVGWKLNQDLLKQIHVIMLHDQDDHARTQFRMEITKKVISDYTESVTEVYSKGHSLMARVFSLIILGDWVSYYLAILNKIDPSPIEVIDHLKQALGGFRKEQ</sequence>
<dbReference type="InterPro" id="IPR035484">
    <property type="entry name" value="SIS_PGI/PMI_1"/>
</dbReference>
<dbReference type="InterPro" id="IPR046348">
    <property type="entry name" value="SIS_dom_sf"/>
</dbReference>
<dbReference type="CDD" id="cd05017">
    <property type="entry name" value="SIS_PGI_PMI_1"/>
    <property type="match status" value="1"/>
</dbReference>
<dbReference type="GO" id="GO:0097367">
    <property type="term" value="F:carbohydrate derivative binding"/>
    <property type="evidence" value="ECO:0007669"/>
    <property type="project" value="InterPro"/>
</dbReference>
<comment type="similarity">
    <text evidence="1">Belongs to the PGI/PMI family.</text>
</comment>
<dbReference type="NCBIfam" id="NF006426">
    <property type="entry name" value="PRK08674.1-6"/>
    <property type="match status" value="1"/>
</dbReference>
<dbReference type="InterPro" id="IPR019490">
    <property type="entry name" value="Glu6P/Mann6P_isomerase_C"/>
</dbReference>
<organism evidence="4 5">
    <name type="scientific">Chloroherpeton thalassium (strain ATCC 35110 / GB-78)</name>
    <dbReference type="NCBI Taxonomy" id="517418"/>
    <lineage>
        <taxon>Bacteria</taxon>
        <taxon>Pseudomonadati</taxon>
        <taxon>Chlorobiota</taxon>
        <taxon>Chlorobiia</taxon>
        <taxon>Chlorobiales</taxon>
        <taxon>Chloroherpetonaceae</taxon>
        <taxon>Chloroherpeton</taxon>
    </lineage>
</organism>
<evidence type="ECO:0000313" key="4">
    <source>
        <dbReference type="EMBL" id="ACF14922.1"/>
    </source>
</evidence>
<protein>
    <submittedName>
        <fullName evidence="4">Bifunctional phosphoglucose/phosphomannose isomerase</fullName>
    </submittedName>
</protein>
<dbReference type="AlphaFoldDB" id="B3QXK7"/>